<dbReference type="AlphaFoldDB" id="A0A8S9JIM6"/>
<evidence type="ECO:0000313" key="1">
    <source>
        <dbReference type="EMBL" id="KAF2581798.1"/>
    </source>
</evidence>
<organism evidence="1 2">
    <name type="scientific">Brassica cretica</name>
    <name type="common">Mustard</name>
    <dbReference type="NCBI Taxonomy" id="69181"/>
    <lineage>
        <taxon>Eukaryota</taxon>
        <taxon>Viridiplantae</taxon>
        <taxon>Streptophyta</taxon>
        <taxon>Embryophyta</taxon>
        <taxon>Tracheophyta</taxon>
        <taxon>Spermatophyta</taxon>
        <taxon>Magnoliopsida</taxon>
        <taxon>eudicotyledons</taxon>
        <taxon>Gunneridae</taxon>
        <taxon>Pentapetalae</taxon>
        <taxon>rosids</taxon>
        <taxon>malvids</taxon>
        <taxon>Brassicales</taxon>
        <taxon>Brassicaceae</taxon>
        <taxon>Brassiceae</taxon>
        <taxon>Brassica</taxon>
    </lineage>
</organism>
<dbReference type="PANTHER" id="PTHR10811">
    <property type="entry name" value="FRINGE-RELATED"/>
    <property type="match status" value="1"/>
</dbReference>
<dbReference type="EMBL" id="QGKW02001660">
    <property type="protein sequence ID" value="KAF2581798.1"/>
    <property type="molecule type" value="Genomic_DNA"/>
</dbReference>
<dbReference type="Proteomes" id="UP000712281">
    <property type="component" value="Unassembled WGS sequence"/>
</dbReference>
<accession>A0A8S9JIM6</accession>
<proteinExistence type="predicted"/>
<protein>
    <submittedName>
        <fullName evidence="1">Uncharacterized protein</fullName>
    </submittedName>
</protein>
<dbReference type="Pfam" id="PF04646">
    <property type="entry name" value="DUF604"/>
    <property type="match status" value="1"/>
</dbReference>
<sequence>MLDIRGDPYGFLSAHPLAPLVSLHHLDYLDPLFPNKTPIESLQTLVKPYTLDPHRILQQINCHDHKRQWSISISWGYSIQIYTYFLTTKDLETPLQTFKTWRSFRDGPFTFNTRPLKPDPCERPVTYFMDGAEDVRGSGTKTWYSVGDKNYGHCEKSEHTRVNKVKRILVTSMKMDPEYWKKRTIIMPKTSIRESLIRSRIEAHTRPNRLQPIKPMATHLLSFPSSAKIFDSPTPQLVILFLAKVYHVITLPLVTRLLGNHQLISSPYARHHHQQDVIAIELTVTDRELMPIESTTTTSSSNHGMILVVERAVDMLLQHSFSDLADKCLCQRKAEAHGITSIHSRYFVKSCSETISRESRGRSNVPLGTKLELTQFPSNSESNVTSVMCFTRHKYSMSNLSMMRRRMETRRLKTIFRRRPSWSARRACRNRHKFLKSKPFSCASVQSSSRLISSFGTVKTISIVSITGSGAPE</sequence>
<name>A0A8S9JIM6_BRACR</name>
<gene>
    <name evidence="1" type="ORF">F2Q68_00002819</name>
</gene>
<comment type="caution">
    <text evidence="1">The sequence shown here is derived from an EMBL/GenBank/DDBJ whole genome shotgun (WGS) entry which is preliminary data.</text>
</comment>
<evidence type="ECO:0000313" key="2">
    <source>
        <dbReference type="Proteomes" id="UP000712281"/>
    </source>
</evidence>
<dbReference type="InterPro" id="IPR006740">
    <property type="entry name" value="DUF604"/>
</dbReference>
<reference evidence="1" key="1">
    <citation type="submission" date="2019-12" db="EMBL/GenBank/DDBJ databases">
        <title>Genome sequencing and annotation of Brassica cretica.</title>
        <authorList>
            <person name="Studholme D.J."/>
            <person name="Sarris P.F."/>
        </authorList>
    </citation>
    <scope>NUCLEOTIDE SEQUENCE</scope>
    <source>
        <strain evidence="1">PFS-001/15</strain>
        <tissue evidence="1">Leaf</tissue>
    </source>
</reference>